<evidence type="ECO:0000313" key="1">
    <source>
        <dbReference type="EMBL" id="KAH7991516.1"/>
    </source>
</evidence>
<dbReference type="Proteomes" id="UP000827872">
    <property type="component" value="Linkage Group LG03"/>
</dbReference>
<dbReference type="EMBL" id="CM037616">
    <property type="protein sequence ID" value="KAH7991516.1"/>
    <property type="molecule type" value="Genomic_DNA"/>
</dbReference>
<reference evidence="1" key="1">
    <citation type="submission" date="2021-08" db="EMBL/GenBank/DDBJ databases">
        <title>The first chromosome-level gecko genome reveals the dynamic sex chromosomes of Neotropical dwarf geckos (Sphaerodactylidae: Sphaerodactylus).</title>
        <authorList>
            <person name="Pinto B.J."/>
            <person name="Keating S.E."/>
            <person name="Gamble T."/>
        </authorList>
    </citation>
    <scope>NUCLEOTIDE SEQUENCE</scope>
    <source>
        <strain evidence="1">TG3544</strain>
    </source>
</reference>
<comment type="caution">
    <text evidence="1">The sequence shown here is derived from an EMBL/GenBank/DDBJ whole genome shotgun (WGS) entry which is preliminary data.</text>
</comment>
<accession>A0ACB8EFQ9</accession>
<name>A0ACB8EFQ9_9SAUR</name>
<evidence type="ECO:0000313" key="2">
    <source>
        <dbReference type="Proteomes" id="UP000827872"/>
    </source>
</evidence>
<proteinExistence type="predicted"/>
<keyword evidence="2" id="KW-1185">Reference proteome</keyword>
<gene>
    <name evidence="1" type="ORF">K3G42_006941</name>
</gene>
<protein>
    <submittedName>
        <fullName evidence="1">Uncharacterized protein</fullName>
    </submittedName>
</protein>
<organism evidence="1 2">
    <name type="scientific">Sphaerodactylus townsendi</name>
    <dbReference type="NCBI Taxonomy" id="933632"/>
    <lineage>
        <taxon>Eukaryota</taxon>
        <taxon>Metazoa</taxon>
        <taxon>Chordata</taxon>
        <taxon>Craniata</taxon>
        <taxon>Vertebrata</taxon>
        <taxon>Euteleostomi</taxon>
        <taxon>Lepidosauria</taxon>
        <taxon>Squamata</taxon>
        <taxon>Bifurcata</taxon>
        <taxon>Gekkota</taxon>
        <taxon>Sphaerodactylidae</taxon>
        <taxon>Sphaerodactylus</taxon>
    </lineage>
</organism>
<sequence>MQKQENGFLYHYCNQLYIGTANVSPAFQLTSPLARNTLLSLILCIIMESPGASLSSGVGKTEWVAWPARKQCKTVQCSVWAVPFSKDLLTVWFSPGSMQCAAAESGGCSVICWTF</sequence>